<dbReference type="EMBL" id="LUKF01000020">
    <property type="protein sequence ID" value="KYG60411.1"/>
    <property type="molecule type" value="Genomic_DNA"/>
</dbReference>
<dbReference type="InterPro" id="IPR007816">
    <property type="entry name" value="ResB-like_domain"/>
</dbReference>
<evidence type="ECO:0000256" key="3">
    <source>
        <dbReference type="ARBA" id="ARBA00022748"/>
    </source>
</evidence>
<dbReference type="PANTHER" id="PTHR31566:SF0">
    <property type="entry name" value="CYTOCHROME C BIOGENESIS PROTEIN CCS1, CHLOROPLASTIC"/>
    <property type="match status" value="1"/>
</dbReference>
<organism evidence="8 9">
    <name type="scientific">Bdellovibrio bacteriovorus</name>
    <dbReference type="NCBI Taxonomy" id="959"/>
    <lineage>
        <taxon>Bacteria</taxon>
        <taxon>Pseudomonadati</taxon>
        <taxon>Bdellovibrionota</taxon>
        <taxon>Bdellovibrionia</taxon>
        <taxon>Bdellovibrionales</taxon>
        <taxon>Pseudobdellovibrionaceae</taxon>
        <taxon>Bdellovibrio</taxon>
    </lineage>
</organism>
<feature type="transmembrane region" description="Helical" evidence="6">
    <location>
        <begin position="89"/>
        <end position="107"/>
    </location>
</feature>
<feature type="domain" description="ResB-like" evidence="7">
    <location>
        <begin position="350"/>
        <end position="416"/>
    </location>
</feature>
<reference evidence="8 9" key="1">
    <citation type="submission" date="2016-03" db="EMBL/GenBank/DDBJ databases">
        <authorList>
            <person name="Ploux O."/>
        </authorList>
    </citation>
    <scope>NUCLEOTIDE SEQUENCE [LARGE SCALE GENOMIC DNA]</scope>
    <source>
        <strain evidence="8 9">BER2</strain>
    </source>
</reference>
<sequence>MKKADSSLLSTIKKYNRPLASLKLAVFIILSIAVITAVGTFVEAKYDAYAARKLVYDTWFMYTIMGLLVINLLAVMLDRFPWRKRHAAFVLAHIGIIILLAGAYLTMEFGLDGSMRVGIGETNNFVQTSETDLVVYTSFDGDRYSKTLEQEVDFFRNPPSEKKPYVIPAYEGEIRIVDYKKYVIPSKKVLPGDDGKNGAGLRFQLQNPNVNVIEWLVQKKPNNLTSHNFGPAQIHLGPAPEKPRGANEIFLTPEKDGLRYVVFQKDSEKPLKKGFVKEGDVFDPGFKMALSFRVLRYLPTAKEDWDIQTLERPTPMTTAAIKIIFDGKENWVLLNDMVKLFTTNSVYLLTYGNRRIDIGFPLKLNKFQVSHYQGTMRAMAYESLVQVPDLGEHVISMNEPLKYKGLTIYQASFQEDNGQPVASVFSVNHDPGRFLKYLGSLIISLGTILLMWFKHLDFKIARKSQKNDDGVNS</sequence>
<gene>
    <name evidence="8" type="ORF">AZI85_13160</name>
</gene>
<dbReference type="InterPro" id="IPR023494">
    <property type="entry name" value="Cyt_c_bgen_Ccs1/CcsB/ResB"/>
</dbReference>
<feature type="transmembrane region" description="Helical" evidence="6">
    <location>
        <begin position="59"/>
        <end position="77"/>
    </location>
</feature>
<keyword evidence="5 6" id="KW-0472">Membrane</keyword>
<evidence type="ECO:0000259" key="7">
    <source>
        <dbReference type="Pfam" id="PF05140"/>
    </source>
</evidence>
<evidence type="ECO:0000256" key="2">
    <source>
        <dbReference type="ARBA" id="ARBA00022692"/>
    </source>
</evidence>
<keyword evidence="4 6" id="KW-1133">Transmembrane helix</keyword>
<dbReference type="AlphaFoldDB" id="A0A150WBX8"/>
<evidence type="ECO:0000313" key="9">
    <source>
        <dbReference type="Proteomes" id="UP000075391"/>
    </source>
</evidence>
<evidence type="ECO:0000256" key="1">
    <source>
        <dbReference type="ARBA" id="ARBA00004141"/>
    </source>
</evidence>
<dbReference type="OrthoDB" id="5287916at2"/>
<dbReference type="Proteomes" id="UP000075391">
    <property type="component" value="Unassembled WGS sequence"/>
</dbReference>
<evidence type="ECO:0000256" key="5">
    <source>
        <dbReference type="ARBA" id="ARBA00023136"/>
    </source>
</evidence>
<dbReference type="Pfam" id="PF05140">
    <property type="entry name" value="ResB"/>
    <property type="match status" value="1"/>
</dbReference>
<proteinExistence type="predicted"/>
<protein>
    <submittedName>
        <fullName evidence="8">Cytochrome c biogenesis protein</fullName>
    </submittedName>
</protein>
<evidence type="ECO:0000256" key="6">
    <source>
        <dbReference type="SAM" id="Phobius"/>
    </source>
</evidence>
<dbReference type="GO" id="GO:0016020">
    <property type="term" value="C:membrane"/>
    <property type="evidence" value="ECO:0007669"/>
    <property type="project" value="UniProtKB-SubCell"/>
</dbReference>
<feature type="transmembrane region" description="Helical" evidence="6">
    <location>
        <begin position="434"/>
        <end position="453"/>
    </location>
</feature>
<comment type="subcellular location">
    <subcellularLocation>
        <location evidence="1">Membrane</location>
        <topology evidence="1">Multi-pass membrane protein</topology>
    </subcellularLocation>
</comment>
<feature type="transmembrane region" description="Helical" evidence="6">
    <location>
        <begin position="20"/>
        <end position="39"/>
    </location>
</feature>
<name>A0A150WBX8_BDEBC</name>
<dbReference type="GO" id="GO:0017004">
    <property type="term" value="P:cytochrome complex assembly"/>
    <property type="evidence" value="ECO:0007669"/>
    <property type="project" value="UniProtKB-KW"/>
</dbReference>
<evidence type="ECO:0000313" key="8">
    <source>
        <dbReference type="EMBL" id="KYG60411.1"/>
    </source>
</evidence>
<dbReference type="PANTHER" id="PTHR31566">
    <property type="entry name" value="CYTOCHROME C BIOGENESIS PROTEIN CCS1, CHLOROPLASTIC"/>
    <property type="match status" value="1"/>
</dbReference>
<keyword evidence="2 6" id="KW-0812">Transmembrane</keyword>
<comment type="caution">
    <text evidence="8">The sequence shown here is derived from an EMBL/GenBank/DDBJ whole genome shotgun (WGS) entry which is preliminary data.</text>
</comment>
<dbReference type="RefSeq" id="WP_063245176.1">
    <property type="nucleotide sequence ID" value="NZ_LUKF01000020.1"/>
</dbReference>
<evidence type="ECO:0000256" key="4">
    <source>
        <dbReference type="ARBA" id="ARBA00022989"/>
    </source>
</evidence>
<accession>A0A150WBX8</accession>
<keyword evidence="3" id="KW-0201">Cytochrome c-type biogenesis</keyword>